<keyword evidence="4" id="KW-1185">Reference proteome</keyword>
<feature type="domain" description="F-box" evidence="2">
    <location>
        <begin position="27"/>
        <end position="80"/>
    </location>
</feature>
<evidence type="ECO:0000313" key="4">
    <source>
        <dbReference type="Proteomes" id="UP000481861"/>
    </source>
</evidence>
<dbReference type="Gene3D" id="3.80.10.10">
    <property type="entry name" value="Ribonuclease Inhibitor"/>
    <property type="match status" value="1"/>
</dbReference>
<evidence type="ECO:0000259" key="2">
    <source>
        <dbReference type="PROSITE" id="PS50181"/>
    </source>
</evidence>
<accession>A0A7C8I0K0</accession>
<dbReference type="AlphaFoldDB" id="A0A7C8I0K0"/>
<dbReference type="EMBL" id="JAADJZ010000023">
    <property type="protein sequence ID" value="KAF2867477.1"/>
    <property type="molecule type" value="Genomic_DNA"/>
</dbReference>
<organism evidence="3 4">
    <name type="scientific">Massariosphaeria phaeospora</name>
    <dbReference type="NCBI Taxonomy" id="100035"/>
    <lineage>
        <taxon>Eukaryota</taxon>
        <taxon>Fungi</taxon>
        <taxon>Dikarya</taxon>
        <taxon>Ascomycota</taxon>
        <taxon>Pezizomycotina</taxon>
        <taxon>Dothideomycetes</taxon>
        <taxon>Pleosporomycetidae</taxon>
        <taxon>Pleosporales</taxon>
        <taxon>Pleosporales incertae sedis</taxon>
        <taxon>Massariosphaeria</taxon>
    </lineage>
</organism>
<dbReference type="Proteomes" id="UP000481861">
    <property type="component" value="Unassembled WGS sequence"/>
</dbReference>
<name>A0A7C8I0K0_9PLEO</name>
<protein>
    <recommendedName>
        <fullName evidence="2">F-box domain-containing protein</fullName>
    </recommendedName>
</protein>
<dbReference type="InterPro" id="IPR001810">
    <property type="entry name" value="F-box_dom"/>
</dbReference>
<dbReference type="InterPro" id="IPR032675">
    <property type="entry name" value="LRR_dom_sf"/>
</dbReference>
<sequence length="499" mass="56724">MADSTWLLTFLDDMDVLALEGREPFLHTPFGTLPAELLLDVAKRIRTRDLKALARVCVYLKEVAKKALYTSIKSEIFDRYGDPGKLYSTLVRRPDLATMVKHLTIVPSRKNVAEIPISAILPQGSPIMHTTMVEVKGNELNGMMLHLLPRLEELVLGVDLKQNESILSLFGLTSNTFQGYLGQVAGLHNLAKLDIHSGEISGIIAQLPNLKHIDIGVGCEIRASDRNYGTSEAHTIHITCSPEILAFENNRYAHLEAFLEHFPVLQKMKISMVGRYWPTIGKDNPGDYSVILDKLRNVYSTIETLDLPIKCLIQRKNWDFLDHIMPIGSLTHFPALKRLAIPFDAFIDKLDPTGLSSPTPLSRLIPETLETLELQGSSLRIFIWLEEFVRYRNTRPNLRTIIFCCIEARGENWERLHYRAHMFPVLKRLRMLGISFGLKCSLREWRREWDDPNYDPLTQDVLDSIRTINPEYDHGKEGVDDAELDPDHDGDRGGNQVQA</sequence>
<proteinExistence type="predicted"/>
<comment type="caution">
    <text evidence="3">The sequence shown here is derived from an EMBL/GenBank/DDBJ whole genome shotgun (WGS) entry which is preliminary data.</text>
</comment>
<gene>
    <name evidence="3" type="ORF">BDV95DRAFT_598138</name>
</gene>
<feature type="region of interest" description="Disordered" evidence="1">
    <location>
        <begin position="470"/>
        <end position="499"/>
    </location>
</feature>
<dbReference type="SUPFAM" id="SSF52047">
    <property type="entry name" value="RNI-like"/>
    <property type="match status" value="1"/>
</dbReference>
<evidence type="ECO:0000313" key="3">
    <source>
        <dbReference type="EMBL" id="KAF2867477.1"/>
    </source>
</evidence>
<dbReference type="OrthoDB" id="3668232at2759"/>
<reference evidence="3 4" key="1">
    <citation type="submission" date="2020-01" db="EMBL/GenBank/DDBJ databases">
        <authorList>
            <consortium name="DOE Joint Genome Institute"/>
            <person name="Haridas S."/>
            <person name="Albert R."/>
            <person name="Binder M."/>
            <person name="Bloem J."/>
            <person name="Labutti K."/>
            <person name="Salamov A."/>
            <person name="Andreopoulos B."/>
            <person name="Baker S.E."/>
            <person name="Barry K."/>
            <person name="Bills G."/>
            <person name="Bluhm B.H."/>
            <person name="Cannon C."/>
            <person name="Castanera R."/>
            <person name="Culley D.E."/>
            <person name="Daum C."/>
            <person name="Ezra D."/>
            <person name="Gonzalez J.B."/>
            <person name="Henrissat B."/>
            <person name="Kuo A."/>
            <person name="Liang C."/>
            <person name="Lipzen A."/>
            <person name="Lutzoni F."/>
            <person name="Magnuson J."/>
            <person name="Mondo S."/>
            <person name="Nolan M."/>
            <person name="Ohm R."/>
            <person name="Pangilinan J."/>
            <person name="Park H.-J.H."/>
            <person name="Ramirez L."/>
            <person name="Alfaro M."/>
            <person name="Sun H."/>
            <person name="Tritt A."/>
            <person name="Yoshinaga Y."/>
            <person name="Zwiers L.-H.L."/>
            <person name="Turgeon B.G."/>
            <person name="Goodwin S.B."/>
            <person name="Spatafora J.W."/>
            <person name="Crous P.W."/>
            <person name="Grigoriev I.V."/>
        </authorList>
    </citation>
    <scope>NUCLEOTIDE SEQUENCE [LARGE SCALE GENOMIC DNA]</scope>
    <source>
        <strain evidence="3 4">CBS 611.86</strain>
    </source>
</reference>
<evidence type="ECO:0000256" key="1">
    <source>
        <dbReference type="SAM" id="MobiDB-lite"/>
    </source>
</evidence>
<feature type="compositionally biased region" description="Basic and acidic residues" evidence="1">
    <location>
        <begin position="471"/>
        <end position="492"/>
    </location>
</feature>
<dbReference type="PROSITE" id="PS50181">
    <property type="entry name" value="FBOX"/>
    <property type="match status" value="1"/>
</dbReference>